<dbReference type="InterPro" id="IPR011712">
    <property type="entry name" value="Sig_transdc_His_kin_sub3_dim/P"/>
</dbReference>
<feature type="domain" description="Signal transduction histidine kinase subgroup 3 dimerisation and phosphoacceptor" evidence="10">
    <location>
        <begin position="155"/>
        <end position="218"/>
    </location>
</feature>
<evidence type="ECO:0000259" key="10">
    <source>
        <dbReference type="Pfam" id="PF07730"/>
    </source>
</evidence>
<keyword evidence="8" id="KW-0902">Two-component regulatory system</keyword>
<protein>
    <recommendedName>
        <fullName evidence="2">histidine kinase</fullName>
        <ecNumber evidence="2">2.7.13.3</ecNumber>
    </recommendedName>
</protein>
<dbReference type="Gene3D" id="1.20.5.1930">
    <property type="match status" value="1"/>
</dbReference>
<evidence type="ECO:0000256" key="2">
    <source>
        <dbReference type="ARBA" id="ARBA00012438"/>
    </source>
</evidence>
<accession>A0A495XJU8</accession>
<keyword evidence="6 11" id="KW-0418">Kinase</keyword>
<evidence type="ECO:0000259" key="9">
    <source>
        <dbReference type="Pfam" id="PF02518"/>
    </source>
</evidence>
<sequence>MLIRWGLPVLVAAAQLGPFAIRQGPFDLLAYVVVLASALPLCWRHRFPVPVLVATLLAAASYDHAGEAPDQPVWYGPLLAMHAVAAHSSPKARFTALALSFGGTLVAVGPVTALRTIALLTAAYALGRLHAAAEERAVRLERERELEAERAAERERARIARDMHDILSHAVSVMVVQAEAGPVVLRADPARAEAAFDAIASAGRDAMAQLRRILTVLDDEGGPRGPQPTLDDVPGLAEQVRRAGVEVDFTTTGSPVPLRPDVAVAAYRITQEALTNVVRHAGAARAWVRLDWAEDGLVINVEDDGRGASTAGGRGAVGGRGAPGDRGVAGGRGVIGMRERAAACGGTVEVGPRVDAPGFRVSVRLPA</sequence>
<dbReference type="InterPro" id="IPR003594">
    <property type="entry name" value="HATPase_dom"/>
</dbReference>
<dbReference type="AlphaFoldDB" id="A0A495XJU8"/>
<dbReference type="InterPro" id="IPR036890">
    <property type="entry name" value="HATPase_C_sf"/>
</dbReference>
<dbReference type="PANTHER" id="PTHR24421">
    <property type="entry name" value="NITRATE/NITRITE SENSOR PROTEIN NARX-RELATED"/>
    <property type="match status" value="1"/>
</dbReference>
<dbReference type="GO" id="GO:0005524">
    <property type="term" value="F:ATP binding"/>
    <property type="evidence" value="ECO:0007669"/>
    <property type="project" value="UniProtKB-KW"/>
</dbReference>
<keyword evidence="7" id="KW-0067">ATP-binding</keyword>
<keyword evidence="12" id="KW-1185">Reference proteome</keyword>
<dbReference type="GO" id="GO:0000155">
    <property type="term" value="F:phosphorelay sensor kinase activity"/>
    <property type="evidence" value="ECO:0007669"/>
    <property type="project" value="InterPro"/>
</dbReference>
<evidence type="ECO:0000256" key="5">
    <source>
        <dbReference type="ARBA" id="ARBA00022741"/>
    </source>
</evidence>
<keyword evidence="3" id="KW-0597">Phosphoprotein</keyword>
<evidence type="ECO:0000256" key="6">
    <source>
        <dbReference type="ARBA" id="ARBA00022777"/>
    </source>
</evidence>
<dbReference type="Proteomes" id="UP000272729">
    <property type="component" value="Unassembled WGS sequence"/>
</dbReference>
<dbReference type="InterPro" id="IPR050482">
    <property type="entry name" value="Sensor_HK_TwoCompSys"/>
</dbReference>
<evidence type="ECO:0000256" key="7">
    <source>
        <dbReference type="ARBA" id="ARBA00022840"/>
    </source>
</evidence>
<dbReference type="Gene3D" id="3.30.565.10">
    <property type="entry name" value="Histidine kinase-like ATPase, C-terminal domain"/>
    <property type="match status" value="1"/>
</dbReference>
<dbReference type="GO" id="GO:0016020">
    <property type="term" value="C:membrane"/>
    <property type="evidence" value="ECO:0007669"/>
    <property type="project" value="InterPro"/>
</dbReference>
<evidence type="ECO:0000256" key="3">
    <source>
        <dbReference type="ARBA" id="ARBA00022553"/>
    </source>
</evidence>
<dbReference type="RefSeq" id="WP_211351371.1">
    <property type="nucleotide sequence ID" value="NZ_JBIUBA010000056.1"/>
</dbReference>
<comment type="catalytic activity">
    <reaction evidence="1">
        <text>ATP + protein L-histidine = ADP + protein N-phospho-L-histidine.</text>
        <dbReference type="EC" id="2.7.13.3"/>
    </reaction>
</comment>
<evidence type="ECO:0000313" key="12">
    <source>
        <dbReference type="Proteomes" id="UP000272729"/>
    </source>
</evidence>
<keyword evidence="5" id="KW-0547">Nucleotide-binding</keyword>
<dbReference type="Pfam" id="PF02518">
    <property type="entry name" value="HATPase_c"/>
    <property type="match status" value="1"/>
</dbReference>
<name>A0A495XJU8_9PSEU</name>
<reference evidence="11 12" key="1">
    <citation type="submission" date="2018-10" db="EMBL/GenBank/DDBJ databases">
        <title>Sequencing the genomes of 1000 actinobacteria strains.</title>
        <authorList>
            <person name="Klenk H.-P."/>
        </authorList>
    </citation>
    <scope>NUCLEOTIDE SEQUENCE [LARGE SCALE GENOMIC DNA]</scope>
    <source>
        <strain evidence="11 12">DSM 43911</strain>
    </source>
</reference>
<evidence type="ECO:0000256" key="4">
    <source>
        <dbReference type="ARBA" id="ARBA00022679"/>
    </source>
</evidence>
<dbReference type="EC" id="2.7.13.3" evidence="2"/>
<proteinExistence type="predicted"/>
<dbReference type="PANTHER" id="PTHR24421:SF10">
    <property type="entry name" value="NITRATE_NITRITE SENSOR PROTEIN NARQ"/>
    <property type="match status" value="1"/>
</dbReference>
<dbReference type="CDD" id="cd16917">
    <property type="entry name" value="HATPase_UhpB-NarQ-NarX-like"/>
    <property type="match status" value="1"/>
</dbReference>
<keyword evidence="4" id="KW-0808">Transferase</keyword>
<evidence type="ECO:0000256" key="8">
    <source>
        <dbReference type="ARBA" id="ARBA00023012"/>
    </source>
</evidence>
<evidence type="ECO:0000313" key="11">
    <source>
        <dbReference type="EMBL" id="RKT72683.1"/>
    </source>
</evidence>
<dbReference type="SUPFAM" id="SSF55874">
    <property type="entry name" value="ATPase domain of HSP90 chaperone/DNA topoisomerase II/histidine kinase"/>
    <property type="match status" value="1"/>
</dbReference>
<organism evidence="11 12">
    <name type="scientific">Saccharothrix variisporea</name>
    <dbReference type="NCBI Taxonomy" id="543527"/>
    <lineage>
        <taxon>Bacteria</taxon>
        <taxon>Bacillati</taxon>
        <taxon>Actinomycetota</taxon>
        <taxon>Actinomycetes</taxon>
        <taxon>Pseudonocardiales</taxon>
        <taxon>Pseudonocardiaceae</taxon>
        <taxon>Saccharothrix</taxon>
    </lineage>
</organism>
<dbReference type="GO" id="GO:0046983">
    <property type="term" value="F:protein dimerization activity"/>
    <property type="evidence" value="ECO:0007669"/>
    <property type="project" value="InterPro"/>
</dbReference>
<dbReference type="EMBL" id="RBXR01000001">
    <property type="protein sequence ID" value="RKT72683.1"/>
    <property type="molecule type" value="Genomic_DNA"/>
</dbReference>
<dbReference type="Pfam" id="PF07730">
    <property type="entry name" value="HisKA_3"/>
    <property type="match status" value="1"/>
</dbReference>
<comment type="caution">
    <text evidence="11">The sequence shown here is derived from an EMBL/GenBank/DDBJ whole genome shotgun (WGS) entry which is preliminary data.</text>
</comment>
<feature type="domain" description="Histidine kinase/HSP90-like ATPase" evidence="9">
    <location>
        <begin position="264"/>
        <end position="366"/>
    </location>
</feature>
<gene>
    <name evidence="11" type="ORF">DFJ66_6007</name>
</gene>
<evidence type="ECO:0000256" key="1">
    <source>
        <dbReference type="ARBA" id="ARBA00000085"/>
    </source>
</evidence>